<organism evidence="1 2">
    <name type="scientific">Pseudotamlana agarivorans</name>
    <dbReference type="NCBI Taxonomy" id="481183"/>
    <lineage>
        <taxon>Bacteria</taxon>
        <taxon>Pseudomonadati</taxon>
        <taxon>Bacteroidota</taxon>
        <taxon>Flavobacteriia</taxon>
        <taxon>Flavobacteriales</taxon>
        <taxon>Flavobacteriaceae</taxon>
        <taxon>Pseudotamlana</taxon>
    </lineage>
</organism>
<accession>A0ACC5U9A4</accession>
<keyword evidence="2" id="KW-1185">Reference proteome</keyword>
<name>A0ACC5U9A4_9FLAO</name>
<gene>
    <name evidence="1" type="ORF">KO493_09375</name>
</gene>
<evidence type="ECO:0000313" key="2">
    <source>
        <dbReference type="Proteomes" id="UP001647509"/>
    </source>
</evidence>
<sequence length="66" mass="7393">MKKTALIILALVWISVLIILIISLTNLYPNNVFSEHRFIVGIAFITITGFLKATYNSVINKANTLE</sequence>
<comment type="caution">
    <text evidence="1">The sequence shown here is derived from an EMBL/GenBank/DDBJ whole genome shotgun (WGS) entry which is preliminary data.</text>
</comment>
<evidence type="ECO:0000313" key="1">
    <source>
        <dbReference type="EMBL" id="MBU2950908.1"/>
    </source>
</evidence>
<dbReference type="Proteomes" id="UP001647509">
    <property type="component" value="Unassembled WGS sequence"/>
</dbReference>
<proteinExistence type="predicted"/>
<dbReference type="EMBL" id="JAHKPD010000013">
    <property type="protein sequence ID" value="MBU2950908.1"/>
    <property type="molecule type" value="Genomic_DNA"/>
</dbReference>
<reference evidence="1" key="1">
    <citation type="submission" date="2021-05" db="EMBL/GenBank/DDBJ databases">
        <title>Draft genomes of bacteria isolated from model marine particles.</title>
        <authorList>
            <person name="Datta M.S."/>
            <person name="Schwartzman J.A."/>
            <person name="Enke T.N."/>
            <person name="Saavedra J."/>
            <person name="Cermak N."/>
            <person name="Cordero O.X."/>
        </authorList>
    </citation>
    <scope>NUCLEOTIDE SEQUENCE</scope>
    <source>
        <strain evidence="1">I2M19</strain>
    </source>
</reference>
<protein>
    <submittedName>
        <fullName evidence="1">Uncharacterized protein</fullName>
    </submittedName>
</protein>